<comment type="caution">
    <text evidence="1">The sequence shown here is derived from an EMBL/GenBank/DDBJ whole genome shotgun (WGS) entry which is preliminary data.</text>
</comment>
<dbReference type="EMBL" id="MFJC01000002">
    <property type="protein sequence ID" value="OGG10303.1"/>
    <property type="molecule type" value="Genomic_DNA"/>
</dbReference>
<accession>A0A1F5ZDC0</accession>
<proteinExistence type="predicted"/>
<protein>
    <submittedName>
        <fullName evidence="1">Uncharacterized protein</fullName>
    </submittedName>
</protein>
<dbReference type="AlphaFoldDB" id="A0A1F5ZDC0"/>
<name>A0A1F5ZDC0_9BACT</name>
<sequence length="86" mass="10019">MLTRIFRVVMFGLILIFVAGLAYMNLTPGYFRPDGCNCSIRYSRLNFLDPENVSMVDGQLSCILENCRRRPQESLLLFLSYLDFNR</sequence>
<organism evidence="1 2">
    <name type="scientific">Candidatus Gottesmanbacteria bacterium RBG_16_43_7</name>
    <dbReference type="NCBI Taxonomy" id="1798373"/>
    <lineage>
        <taxon>Bacteria</taxon>
        <taxon>Candidatus Gottesmaniibacteriota</taxon>
    </lineage>
</organism>
<evidence type="ECO:0000313" key="1">
    <source>
        <dbReference type="EMBL" id="OGG10303.1"/>
    </source>
</evidence>
<gene>
    <name evidence="1" type="ORF">A2154_02585</name>
</gene>
<reference evidence="1 2" key="1">
    <citation type="journal article" date="2016" name="Nat. Commun.">
        <title>Thousands of microbial genomes shed light on interconnected biogeochemical processes in an aquifer system.</title>
        <authorList>
            <person name="Anantharaman K."/>
            <person name="Brown C.T."/>
            <person name="Hug L.A."/>
            <person name="Sharon I."/>
            <person name="Castelle C.J."/>
            <person name="Probst A.J."/>
            <person name="Thomas B.C."/>
            <person name="Singh A."/>
            <person name="Wilkins M.J."/>
            <person name="Karaoz U."/>
            <person name="Brodie E.L."/>
            <person name="Williams K.H."/>
            <person name="Hubbard S.S."/>
            <person name="Banfield J.F."/>
        </authorList>
    </citation>
    <scope>NUCLEOTIDE SEQUENCE [LARGE SCALE GENOMIC DNA]</scope>
</reference>
<dbReference type="Proteomes" id="UP000176854">
    <property type="component" value="Unassembled WGS sequence"/>
</dbReference>
<evidence type="ECO:0000313" key="2">
    <source>
        <dbReference type="Proteomes" id="UP000176854"/>
    </source>
</evidence>